<organism evidence="1">
    <name type="scientific">marine sediment metagenome</name>
    <dbReference type="NCBI Taxonomy" id="412755"/>
    <lineage>
        <taxon>unclassified sequences</taxon>
        <taxon>metagenomes</taxon>
        <taxon>ecological metagenomes</taxon>
    </lineage>
</organism>
<dbReference type="EMBL" id="BART01007202">
    <property type="protein sequence ID" value="GAG54829.1"/>
    <property type="molecule type" value="Genomic_DNA"/>
</dbReference>
<name>X0YFP7_9ZZZZ</name>
<feature type="non-terminal residue" evidence="1">
    <location>
        <position position="115"/>
    </location>
</feature>
<evidence type="ECO:0008006" key="2">
    <source>
        <dbReference type="Google" id="ProtNLM"/>
    </source>
</evidence>
<dbReference type="AlphaFoldDB" id="X0YFP7"/>
<evidence type="ECO:0000313" key="1">
    <source>
        <dbReference type="EMBL" id="GAG54829.1"/>
    </source>
</evidence>
<accession>X0YFP7</accession>
<proteinExistence type="predicted"/>
<gene>
    <name evidence="1" type="ORF">S01H4_16419</name>
</gene>
<reference evidence="1" key="1">
    <citation type="journal article" date="2014" name="Front. Microbiol.">
        <title>High frequency of phylogenetically diverse reductive dehalogenase-homologous genes in deep subseafloor sedimentary metagenomes.</title>
        <authorList>
            <person name="Kawai M."/>
            <person name="Futagami T."/>
            <person name="Toyoda A."/>
            <person name="Takaki Y."/>
            <person name="Nishi S."/>
            <person name="Hori S."/>
            <person name="Arai W."/>
            <person name="Tsubouchi T."/>
            <person name="Morono Y."/>
            <person name="Uchiyama I."/>
            <person name="Ito T."/>
            <person name="Fujiyama A."/>
            <person name="Inagaki F."/>
            <person name="Takami H."/>
        </authorList>
    </citation>
    <scope>NUCLEOTIDE SEQUENCE</scope>
    <source>
        <strain evidence="1">Expedition CK06-06</strain>
    </source>
</reference>
<protein>
    <recommendedName>
        <fullName evidence="2">N-acetyltransferase domain-containing protein</fullName>
    </recommendedName>
</protein>
<sequence>MQRMGVKEFDEHELRYEPLIPERWTDFEALFGERGAVGGCWCMWWRIKRAEFEEQKGEGNRLAMKEIVESGEVPGILAYSDGKAVGWCSVAPRGQFPVLQRSRVLKPVDDTPVWS</sequence>
<comment type="caution">
    <text evidence="1">The sequence shown here is derived from an EMBL/GenBank/DDBJ whole genome shotgun (WGS) entry which is preliminary data.</text>
</comment>